<evidence type="ECO:0000256" key="1">
    <source>
        <dbReference type="ARBA" id="ARBA00005417"/>
    </source>
</evidence>
<name>A0A1M5X586_9CLOT</name>
<dbReference type="InterPro" id="IPR003439">
    <property type="entry name" value="ABC_transporter-like_ATP-bd"/>
</dbReference>
<dbReference type="InterPro" id="IPR027417">
    <property type="entry name" value="P-loop_NTPase"/>
</dbReference>
<dbReference type="STRING" id="1121306.SAMN02745196_02015"/>
<dbReference type="GO" id="GO:0005524">
    <property type="term" value="F:ATP binding"/>
    <property type="evidence" value="ECO:0007669"/>
    <property type="project" value="UniProtKB-KW"/>
</dbReference>
<dbReference type="GO" id="GO:0016887">
    <property type="term" value="F:ATP hydrolysis activity"/>
    <property type="evidence" value="ECO:0007669"/>
    <property type="project" value="InterPro"/>
</dbReference>
<dbReference type="SUPFAM" id="SSF52540">
    <property type="entry name" value="P-loop containing nucleoside triphosphate hydrolases"/>
    <property type="match status" value="1"/>
</dbReference>
<accession>A0A1M5X586</accession>
<keyword evidence="2" id="KW-0813">Transport</keyword>
<keyword evidence="4" id="KW-0067">ATP-binding</keyword>
<keyword evidence="3" id="KW-0547">Nucleotide-binding</keyword>
<dbReference type="Proteomes" id="UP000184526">
    <property type="component" value="Unassembled WGS sequence"/>
</dbReference>
<dbReference type="AlphaFoldDB" id="A0A1M5X586"/>
<reference evidence="6 7" key="1">
    <citation type="submission" date="2016-11" db="EMBL/GenBank/DDBJ databases">
        <authorList>
            <person name="Jaros S."/>
            <person name="Januszkiewicz K."/>
            <person name="Wedrychowicz H."/>
        </authorList>
    </citation>
    <scope>NUCLEOTIDE SEQUENCE [LARGE SCALE GENOMIC DNA]</scope>
    <source>
        <strain evidence="6 7">DSM 3089</strain>
    </source>
</reference>
<sequence>MDKIIEVKGLVKKYNNLTAVKGIDFYVNKGELFAFLGTNGAGKSTTIDILCTLKSYTECRNGSRKGYWN</sequence>
<protein>
    <submittedName>
        <fullName evidence="6">ABC transporter</fullName>
    </submittedName>
</protein>
<organism evidence="6 7">
    <name type="scientific">Clostridium collagenovorans DSM 3089</name>
    <dbReference type="NCBI Taxonomy" id="1121306"/>
    <lineage>
        <taxon>Bacteria</taxon>
        <taxon>Bacillati</taxon>
        <taxon>Bacillota</taxon>
        <taxon>Clostridia</taxon>
        <taxon>Eubacteriales</taxon>
        <taxon>Clostridiaceae</taxon>
        <taxon>Clostridium</taxon>
    </lineage>
</organism>
<dbReference type="Gene3D" id="3.40.50.300">
    <property type="entry name" value="P-loop containing nucleotide triphosphate hydrolases"/>
    <property type="match status" value="1"/>
</dbReference>
<gene>
    <name evidence="6" type="ORF">SAMN02745196_02015</name>
</gene>
<dbReference type="PANTHER" id="PTHR42711:SF5">
    <property type="entry name" value="ABC TRANSPORTER ATP-BINDING PROTEIN NATA"/>
    <property type="match status" value="1"/>
</dbReference>
<evidence type="ECO:0000313" key="7">
    <source>
        <dbReference type="Proteomes" id="UP000184526"/>
    </source>
</evidence>
<dbReference type="Pfam" id="PF00005">
    <property type="entry name" value="ABC_tran"/>
    <property type="match status" value="1"/>
</dbReference>
<evidence type="ECO:0000259" key="5">
    <source>
        <dbReference type="Pfam" id="PF00005"/>
    </source>
</evidence>
<dbReference type="OrthoDB" id="9804819at2"/>
<feature type="domain" description="ABC transporter" evidence="5">
    <location>
        <begin position="21"/>
        <end position="57"/>
    </location>
</feature>
<comment type="similarity">
    <text evidence="1">Belongs to the ABC transporter superfamily.</text>
</comment>
<evidence type="ECO:0000313" key="6">
    <source>
        <dbReference type="EMBL" id="SHH94987.1"/>
    </source>
</evidence>
<evidence type="ECO:0000256" key="2">
    <source>
        <dbReference type="ARBA" id="ARBA00022448"/>
    </source>
</evidence>
<dbReference type="InterPro" id="IPR050763">
    <property type="entry name" value="ABC_transporter_ATP-binding"/>
</dbReference>
<evidence type="ECO:0000256" key="3">
    <source>
        <dbReference type="ARBA" id="ARBA00022741"/>
    </source>
</evidence>
<evidence type="ECO:0000256" key="4">
    <source>
        <dbReference type="ARBA" id="ARBA00022840"/>
    </source>
</evidence>
<dbReference type="PANTHER" id="PTHR42711">
    <property type="entry name" value="ABC TRANSPORTER ATP-BINDING PROTEIN"/>
    <property type="match status" value="1"/>
</dbReference>
<keyword evidence="7" id="KW-1185">Reference proteome</keyword>
<dbReference type="EMBL" id="FQXP01000007">
    <property type="protein sequence ID" value="SHH94987.1"/>
    <property type="molecule type" value="Genomic_DNA"/>
</dbReference>
<proteinExistence type="inferred from homology"/>